<feature type="compositionally biased region" description="Low complexity" evidence="3">
    <location>
        <begin position="1006"/>
        <end position="1017"/>
    </location>
</feature>
<feature type="compositionally biased region" description="Low complexity" evidence="3">
    <location>
        <begin position="813"/>
        <end position="828"/>
    </location>
</feature>
<dbReference type="CDD" id="cd05172">
    <property type="entry name" value="PIKKc_DNA-PK"/>
    <property type="match status" value="1"/>
</dbReference>
<evidence type="ECO:0000313" key="6">
    <source>
        <dbReference type="WBParaSite" id="maker-uti_cns_0000147-snap-gene-0.4-mRNA-1"/>
    </source>
</evidence>
<keyword evidence="5" id="KW-1185">Reference proteome</keyword>
<keyword evidence="1" id="KW-0808">Transferase</keyword>
<dbReference type="Pfam" id="PF00454">
    <property type="entry name" value="PI3_PI4_kinase"/>
    <property type="match status" value="1"/>
</dbReference>
<evidence type="ECO:0000256" key="2">
    <source>
        <dbReference type="ARBA" id="ARBA00022777"/>
    </source>
</evidence>
<dbReference type="PROSITE" id="PS50290">
    <property type="entry name" value="PI3_4_KINASE_3"/>
    <property type="match status" value="1"/>
</dbReference>
<name>A0A1I8FV76_9PLAT</name>
<dbReference type="GO" id="GO:0004677">
    <property type="term" value="F:DNA-dependent protein kinase activity"/>
    <property type="evidence" value="ECO:0007669"/>
    <property type="project" value="InterPro"/>
</dbReference>
<dbReference type="WBParaSite" id="maker-uti_cns_0000147-snap-gene-0.4-mRNA-1">
    <property type="protein sequence ID" value="maker-uti_cns_0000147-snap-gene-0.4-mRNA-1"/>
    <property type="gene ID" value="maker-uti_cns_0000147-snap-gene-0.4"/>
</dbReference>
<dbReference type="InterPro" id="IPR036940">
    <property type="entry name" value="PI3/4_kinase_cat_sf"/>
</dbReference>
<evidence type="ECO:0000256" key="3">
    <source>
        <dbReference type="SAM" id="MobiDB-lite"/>
    </source>
</evidence>
<dbReference type="GO" id="GO:0005634">
    <property type="term" value="C:nucleus"/>
    <property type="evidence" value="ECO:0007669"/>
    <property type="project" value="TreeGrafter"/>
</dbReference>
<dbReference type="PROSITE" id="PS00915">
    <property type="entry name" value="PI3_4_KINASE_1"/>
    <property type="match status" value="1"/>
</dbReference>
<dbReference type="Gene3D" id="1.10.1070.11">
    <property type="entry name" value="Phosphatidylinositol 3-/4-kinase, catalytic domain"/>
    <property type="match status" value="1"/>
</dbReference>
<evidence type="ECO:0000313" key="5">
    <source>
        <dbReference type="Proteomes" id="UP000095280"/>
    </source>
</evidence>
<dbReference type="PANTHER" id="PTHR11139">
    <property type="entry name" value="ATAXIA TELANGIECTASIA MUTATED ATM -RELATED"/>
    <property type="match status" value="1"/>
</dbReference>
<sequence length="1393" mass="153557">DLAAGRRRFNAFAGDQLLLLAEAARLQSQPAVALIHLGRARKYCTQTSATSTRGSSPTSVAWRAACAKAWTTAALSLDTDRNLDAMSVAEKVAKVRRQLISPSPTWEELLAAGLCDRASAALLRIQLASSPPSTGQANMRAEAEAFDKSALSNLQSAASKADSGGFADVGSSSLQCHLELIRFCDSCLLEAAPNQQPQQFRAALRAQAVDSVTSAMRCGSQEASIRFPRLLCLLGESADDEASQNPADESLSSRFSRQMASVPVWLSLPWLPQLVSLLDKPDQGGSAVLPLLESVCDIYPAALVYPFRLARANYRFETGDSGARQAAERLWQRLRRLPLVEEFIAQMGEVCLPACTALDWLSNAKRSIGQTERLRELHAEAIDQLFFDPDGPQAGGHGRLRREFAARHRREFLAALPTADRLAGIRSETELQRAVGKLWKRVRDERDSSSVATARLADFSTWLAEFAAAEHGDAYLEVPGQYQCRDNLTASLAKPQPELHTRIAGFGDTVRVMSSLRRPHRLTIRGNDQRDRPYLVKAGEDLRQDQRIQQALGLFNSLLQRDIQCRLRRLSLVTYQVVPLSPDLGILEWLERTQPYKDFLVHQMTATEQRIHSKQCIDYSKFVSNDHCKLYTLPDQQVVQRHFQPLLDCVPDWLLARGLRQLSSSWEAYYAMRDTLVRSHAAMCGAHWLLSVGDRHMSNYMLCLDSGKMIGIDFGYAFGTAITFLPTPELVPFRLTRQICGAMGPLPPSQGAFVRCLGHCLAALRRERELVLSVLQVFINDVSADWKQLAGMLTAAHRESAAAWDTNGDRTGSKSASASSAAAGGSGSIASFSCPERWFSSEKLQVVRQKLSGAHPCQTLKSELLLDRHRGKPYTPGMLAVIDRRRINVGDGDAAERLVPMQQAELLLIAQGLIHVNLRDKRPTHFKRSSLQLGIQASDSEEGMESASAPEARDPGHVSDDGGSQRRNSANPATTSAQPASHSACTTLRPSTTDPATAPAQPGFFPRSSPSYAPGAAPAVSQDCMQQLLCSLTQMMQQNQQILLQVQAQACQPSNSSVPTQPAPRPNFSGDCILHNVQLQTFDGNFPAFWSSFNYRVDHISYSDVDKFETLRGLLKDAALKKLGGLDACQPGAYKEARRILELNYGDLQEQKSVCYRRLLAMPRLRSIEYESLEDFADVLRLTSTEHLDLLIGNDYAQLLIGPSTGAIPLRPRLTAYLIPFGAILSGSLGDDEHHSGNSHPRVIGNTLLCNSRPTNLEQLVDRMTSLEILGLQKDVGRVNLQDDALTNRLLKSVTRQPDGRFSVALPFKPEAEQLPTNFSQAFGRAQATHRRLTLAQREQYYAEFKKRNKEGVIEIVDGGKPAGSIVHVLPHFPVVKESSNTTKIRPVVDAYL</sequence>
<dbReference type="Gene3D" id="3.30.1010.10">
    <property type="entry name" value="Phosphatidylinositol 3-kinase Catalytic Subunit, Chain A, domain 4"/>
    <property type="match status" value="1"/>
</dbReference>
<dbReference type="GO" id="GO:0006302">
    <property type="term" value="P:double-strand break repair"/>
    <property type="evidence" value="ECO:0007669"/>
    <property type="project" value="TreeGrafter"/>
</dbReference>
<dbReference type="InterPro" id="IPR018936">
    <property type="entry name" value="PI3/4_kinase_CS"/>
</dbReference>
<feature type="domain" description="PI3K/PI4K catalytic" evidence="4">
    <location>
        <begin position="506"/>
        <end position="826"/>
    </location>
</feature>
<accession>A0A1I8FV76</accession>
<dbReference type="SUPFAM" id="SSF56112">
    <property type="entry name" value="Protein kinase-like (PK-like)"/>
    <property type="match status" value="1"/>
</dbReference>
<feature type="region of interest" description="Disordered" evidence="3">
    <location>
        <begin position="929"/>
        <end position="1017"/>
    </location>
</feature>
<dbReference type="PANTHER" id="PTHR11139:SF68">
    <property type="entry name" value="DNA-DEPENDENT PROTEIN KINASE CATALYTIC SUBUNIT"/>
    <property type="match status" value="1"/>
</dbReference>
<dbReference type="InterPro" id="IPR011009">
    <property type="entry name" value="Kinase-like_dom_sf"/>
</dbReference>
<dbReference type="Proteomes" id="UP000095280">
    <property type="component" value="Unplaced"/>
</dbReference>
<feature type="compositionally biased region" description="Polar residues" evidence="3">
    <location>
        <begin position="965"/>
        <end position="995"/>
    </location>
</feature>
<feature type="compositionally biased region" description="Basic and acidic residues" evidence="3">
    <location>
        <begin position="951"/>
        <end position="964"/>
    </location>
</feature>
<protein>
    <submittedName>
        <fullName evidence="6">PI3K/PI4K catalytic domain-containing protein</fullName>
    </submittedName>
</protein>
<dbReference type="InterPro" id="IPR037706">
    <property type="entry name" value="DNA-PK_dom"/>
</dbReference>
<evidence type="ECO:0000256" key="1">
    <source>
        <dbReference type="ARBA" id="ARBA00022679"/>
    </source>
</evidence>
<dbReference type="InterPro" id="IPR000403">
    <property type="entry name" value="PI3/4_kinase_cat_dom"/>
</dbReference>
<evidence type="ECO:0000259" key="4">
    <source>
        <dbReference type="PROSITE" id="PS50290"/>
    </source>
</evidence>
<reference evidence="6" key="1">
    <citation type="submission" date="2016-11" db="UniProtKB">
        <authorList>
            <consortium name="WormBaseParasite"/>
        </authorList>
    </citation>
    <scope>IDENTIFICATION</scope>
</reference>
<dbReference type="InterPro" id="IPR050517">
    <property type="entry name" value="DDR_Repair_Kinase"/>
</dbReference>
<organism evidence="5 6">
    <name type="scientific">Macrostomum lignano</name>
    <dbReference type="NCBI Taxonomy" id="282301"/>
    <lineage>
        <taxon>Eukaryota</taxon>
        <taxon>Metazoa</taxon>
        <taxon>Spiralia</taxon>
        <taxon>Lophotrochozoa</taxon>
        <taxon>Platyhelminthes</taxon>
        <taxon>Rhabditophora</taxon>
        <taxon>Macrostomorpha</taxon>
        <taxon>Macrostomida</taxon>
        <taxon>Macrostomidae</taxon>
        <taxon>Macrostomum</taxon>
    </lineage>
</organism>
<keyword evidence="2" id="KW-0418">Kinase</keyword>
<feature type="region of interest" description="Disordered" evidence="3">
    <location>
        <begin position="803"/>
        <end position="828"/>
    </location>
</feature>
<feature type="compositionally biased region" description="Polar residues" evidence="3">
    <location>
        <begin position="929"/>
        <end position="938"/>
    </location>
</feature>
<proteinExistence type="predicted"/>
<dbReference type="SMART" id="SM00146">
    <property type="entry name" value="PI3Kc"/>
    <property type="match status" value="1"/>
</dbReference>
<dbReference type="GO" id="GO:0000723">
    <property type="term" value="P:telomere maintenance"/>
    <property type="evidence" value="ECO:0007669"/>
    <property type="project" value="TreeGrafter"/>
</dbReference>